<dbReference type="GO" id="GO:0005886">
    <property type="term" value="C:plasma membrane"/>
    <property type="evidence" value="ECO:0007669"/>
    <property type="project" value="TreeGrafter"/>
</dbReference>
<keyword evidence="5" id="KW-1185">Reference proteome</keyword>
<protein>
    <recommendedName>
        <fullName evidence="2">ENTH domain-containing protein</fullName>
    </recommendedName>
</protein>
<dbReference type="Gene3D" id="1.25.40.90">
    <property type="match status" value="1"/>
</dbReference>
<feature type="region of interest" description="Disordered" evidence="1">
    <location>
        <begin position="80"/>
        <end position="103"/>
    </location>
</feature>
<dbReference type="Pfam" id="PF01417">
    <property type="entry name" value="ENTH"/>
    <property type="match status" value="1"/>
</dbReference>
<dbReference type="PROSITE" id="PS50942">
    <property type="entry name" value="ENTH"/>
    <property type="match status" value="1"/>
</dbReference>
<evidence type="ECO:0000313" key="4">
    <source>
        <dbReference type="EMBL" id="CAA9999592.1"/>
    </source>
</evidence>
<evidence type="ECO:0000256" key="1">
    <source>
        <dbReference type="SAM" id="MobiDB-lite"/>
    </source>
</evidence>
<dbReference type="GO" id="GO:0006897">
    <property type="term" value="P:endocytosis"/>
    <property type="evidence" value="ECO:0007669"/>
    <property type="project" value="TreeGrafter"/>
</dbReference>
<organism evidence="3 5">
    <name type="scientific">Nesidiocoris tenuis</name>
    <dbReference type="NCBI Taxonomy" id="355587"/>
    <lineage>
        <taxon>Eukaryota</taxon>
        <taxon>Metazoa</taxon>
        <taxon>Ecdysozoa</taxon>
        <taxon>Arthropoda</taxon>
        <taxon>Hexapoda</taxon>
        <taxon>Insecta</taxon>
        <taxon>Pterygota</taxon>
        <taxon>Neoptera</taxon>
        <taxon>Paraneoptera</taxon>
        <taxon>Hemiptera</taxon>
        <taxon>Heteroptera</taxon>
        <taxon>Panheteroptera</taxon>
        <taxon>Cimicomorpha</taxon>
        <taxon>Miridae</taxon>
        <taxon>Dicyphina</taxon>
        <taxon>Nesidiocoris</taxon>
    </lineage>
</organism>
<dbReference type="InterPro" id="IPR008942">
    <property type="entry name" value="ENTH_VHS"/>
</dbReference>
<evidence type="ECO:0000313" key="3">
    <source>
        <dbReference type="EMBL" id="CAA9999588.1"/>
    </source>
</evidence>
<dbReference type="GO" id="GO:0030125">
    <property type="term" value="C:clathrin vesicle coat"/>
    <property type="evidence" value="ECO:0007669"/>
    <property type="project" value="TreeGrafter"/>
</dbReference>
<dbReference type="OrthoDB" id="4033880at2759"/>
<dbReference type="Proteomes" id="UP000479000">
    <property type="component" value="Unassembled WGS sequence"/>
</dbReference>
<dbReference type="InterPro" id="IPR013809">
    <property type="entry name" value="ENTH"/>
</dbReference>
<proteinExistence type="predicted"/>
<dbReference type="SUPFAM" id="SSF48464">
    <property type="entry name" value="ENTH/VHS domain"/>
    <property type="match status" value="1"/>
</dbReference>
<evidence type="ECO:0000313" key="5">
    <source>
        <dbReference type="Proteomes" id="UP000479000"/>
    </source>
</evidence>
<dbReference type="EMBL" id="CADCXU010008986">
    <property type="protein sequence ID" value="CAA9999592.1"/>
    <property type="molecule type" value="Genomic_DNA"/>
</dbReference>
<dbReference type="AlphaFoldDB" id="A0A6H5G9M2"/>
<dbReference type="GO" id="GO:0005543">
    <property type="term" value="F:phospholipid binding"/>
    <property type="evidence" value="ECO:0007669"/>
    <property type="project" value="TreeGrafter"/>
</dbReference>
<dbReference type="GO" id="GO:0005768">
    <property type="term" value="C:endosome"/>
    <property type="evidence" value="ECO:0007669"/>
    <property type="project" value="TreeGrafter"/>
</dbReference>
<reference evidence="3 5" key="1">
    <citation type="submission" date="2020-02" db="EMBL/GenBank/DDBJ databases">
        <authorList>
            <person name="Ferguson B K."/>
        </authorList>
    </citation>
    <scope>NUCLEOTIDE SEQUENCE [LARGE SCALE GENOMIC DNA]</scope>
</reference>
<dbReference type="PANTHER" id="PTHR12276">
    <property type="entry name" value="EPSIN/ENT-RELATED"/>
    <property type="match status" value="1"/>
</dbReference>
<dbReference type="EMBL" id="CADCXU010008983">
    <property type="protein sequence ID" value="CAA9999588.1"/>
    <property type="molecule type" value="Genomic_DNA"/>
</dbReference>
<name>A0A6H5G9M2_9HEMI</name>
<evidence type="ECO:0000259" key="2">
    <source>
        <dbReference type="PROSITE" id="PS50942"/>
    </source>
</evidence>
<dbReference type="GO" id="GO:0030276">
    <property type="term" value="F:clathrin binding"/>
    <property type="evidence" value="ECO:0007669"/>
    <property type="project" value="TreeGrafter"/>
</dbReference>
<feature type="domain" description="ENTH" evidence="2">
    <location>
        <begin position="1"/>
        <end position="59"/>
    </location>
</feature>
<accession>A0A6H5G9M2</accession>
<gene>
    <name evidence="3" type="ORF">NTEN_LOCUS5871</name>
    <name evidence="4" type="ORF">NTEN_LOCUS5875</name>
</gene>
<dbReference type="PANTHER" id="PTHR12276:SF115">
    <property type="entry name" value="FI19443P1"/>
    <property type="match status" value="1"/>
</dbReference>
<sequence>MAQIVFQVGQQCKENIFAIQTLRDFQYLDEGKDQGINVREKSKQLVLLLRDEERLKNERTRALKAKERFAQTACAFGSDTTLSRTTWGSGEETPTKEPGPLECKRSIDDDKRCRSLVAAAGHSCSQTS</sequence>
<feature type="non-terminal residue" evidence="3">
    <location>
        <position position="128"/>
    </location>
</feature>